<feature type="region of interest" description="Disordered" evidence="1">
    <location>
        <begin position="208"/>
        <end position="249"/>
    </location>
</feature>
<dbReference type="Pfam" id="PF13360">
    <property type="entry name" value="PQQ_2"/>
    <property type="match status" value="1"/>
</dbReference>
<dbReference type="InterPro" id="IPR011047">
    <property type="entry name" value="Quinoprotein_ADH-like_sf"/>
</dbReference>
<dbReference type="SUPFAM" id="SSF50998">
    <property type="entry name" value="Quinoprotein alcohol dehydrogenase-like"/>
    <property type="match status" value="1"/>
</dbReference>
<feature type="transmembrane region" description="Helical" evidence="2">
    <location>
        <begin position="184"/>
        <end position="206"/>
    </location>
</feature>
<name>A0A1V4A4V8_9ACTN</name>
<reference evidence="4 5" key="1">
    <citation type="submission" date="2017-02" db="EMBL/GenBank/DDBJ databases">
        <title>Draft Genome Sequence of Streptomyces tsukubaensis F601, a Producer of the immunosuppressant tacrolimus FK506.</title>
        <authorList>
            <person name="Zong G."/>
            <person name="Zhong C."/>
            <person name="Fu J."/>
            <person name="Qin R."/>
            <person name="Cao G."/>
        </authorList>
    </citation>
    <scope>NUCLEOTIDE SEQUENCE [LARGE SCALE GENOMIC DNA]</scope>
    <source>
        <strain evidence="4 5">F601</strain>
    </source>
</reference>
<feature type="compositionally biased region" description="Low complexity" evidence="1">
    <location>
        <begin position="153"/>
        <end position="163"/>
    </location>
</feature>
<feature type="compositionally biased region" description="Low complexity" evidence="1">
    <location>
        <begin position="9"/>
        <end position="37"/>
    </location>
</feature>
<dbReference type="InterPro" id="IPR015943">
    <property type="entry name" value="WD40/YVTN_repeat-like_dom_sf"/>
</dbReference>
<proteinExistence type="predicted"/>
<dbReference type="PANTHER" id="PTHR34512">
    <property type="entry name" value="CELL SURFACE PROTEIN"/>
    <property type="match status" value="1"/>
</dbReference>
<keyword evidence="5" id="KW-1185">Reference proteome</keyword>
<keyword evidence="2" id="KW-0472">Membrane</keyword>
<comment type="caution">
    <text evidence="4">The sequence shown here is derived from an EMBL/GenBank/DDBJ whole genome shotgun (WGS) entry which is preliminary data.</text>
</comment>
<gene>
    <name evidence="4" type="ORF">B1H18_21755</name>
</gene>
<keyword evidence="2" id="KW-1133">Transmembrane helix</keyword>
<protein>
    <recommendedName>
        <fullName evidence="3">Pyrrolo-quinoline quinone repeat domain-containing protein</fullName>
    </recommendedName>
</protein>
<feature type="compositionally biased region" description="Low complexity" evidence="1">
    <location>
        <begin position="85"/>
        <end position="114"/>
    </location>
</feature>
<evidence type="ECO:0000256" key="1">
    <source>
        <dbReference type="SAM" id="MobiDB-lite"/>
    </source>
</evidence>
<accession>A0A1V4A4V8</accession>
<evidence type="ECO:0000256" key="2">
    <source>
        <dbReference type="SAM" id="Phobius"/>
    </source>
</evidence>
<dbReference type="PANTHER" id="PTHR34512:SF30">
    <property type="entry name" value="OUTER MEMBRANE PROTEIN ASSEMBLY FACTOR BAMB"/>
    <property type="match status" value="1"/>
</dbReference>
<dbReference type="AlphaFoldDB" id="A0A1V4A4V8"/>
<evidence type="ECO:0000259" key="3">
    <source>
        <dbReference type="Pfam" id="PF13360"/>
    </source>
</evidence>
<feature type="region of interest" description="Disordered" evidence="1">
    <location>
        <begin position="1"/>
        <end position="179"/>
    </location>
</feature>
<dbReference type="InterPro" id="IPR002372">
    <property type="entry name" value="PQQ_rpt_dom"/>
</dbReference>
<feature type="compositionally biased region" description="Pro residues" evidence="1">
    <location>
        <begin position="38"/>
        <end position="47"/>
    </location>
</feature>
<dbReference type="EMBL" id="MVFC01000020">
    <property type="protein sequence ID" value="OON76020.1"/>
    <property type="molecule type" value="Genomic_DNA"/>
</dbReference>
<dbReference type="Gene3D" id="2.130.10.10">
    <property type="entry name" value="YVTN repeat-like/Quinoprotein amine dehydrogenase"/>
    <property type="match status" value="2"/>
</dbReference>
<organism evidence="4 5">
    <name type="scientific">Streptomyces tsukubensis</name>
    <dbReference type="NCBI Taxonomy" id="83656"/>
    <lineage>
        <taxon>Bacteria</taxon>
        <taxon>Bacillati</taxon>
        <taxon>Actinomycetota</taxon>
        <taxon>Actinomycetes</taxon>
        <taxon>Kitasatosporales</taxon>
        <taxon>Streptomycetaceae</taxon>
        <taxon>Streptomyces</taxon>
    </lineage>
</organism>
<dbReference type="STRING" id="83656.B1H18_21755"/>
<keyword evidence="2" id="KW-0812">Transmembrane</keyword>
<dbReference type="Proteomes" id="UP000190539">
    <property type="component" value="Unassembled WGS sequence"/>
</dbReference>
<dbReference type="OrthoDB" id="3679173at2"/>
<evidence type="ECO:0000313" key="4">
    <source>
        <dbReference type="EMBL" id="OON76020.1"/>
    </source>
</evidence>
<sequence length="654" mass="67632">MRKPPPGPVADAPQGQQQPGFGAPRAPQSPPAGFGAPQGPPQQPPSAPGGFGAPTGRPYGHPQSPGAPPAQPGYGFPAGPPQPNNQPGAQPQQPNQPGAHPPMGQQPPQGYAYPQSPPQPPQGYAYPPMQQPPPGYGYPAGQQQPPPPGYGYPGAQQPSYGGYQPPPPTAQVDAGGGGKKPSPVVLIVTAAVVVVALIVGAGVLYATSSDKDDDRSSSAGADADGKGGGDAENGSGGTEKFPSDPASRLSLQVPNPEIAEDDVISAKGSWLAGSVYAKSNVNAVKGYDVSTGKELWNLPLAGQSCAGSRTVGAGGLAAVVYQEAKATKENKYPQCNQISVFDMKTGVKKWTRSVELSGSKASFEEVSISGSTVVVGSGNDGGAGFTLAGGKPIWEPKVSDTCEDIGYAGGPRLVAVHQCGGYEDPKLQVQLLDPATGKAKWTYNVPAGIEDVSILSTKPVVFGAETGDDSVTGVTDAFVLTEKGALATKITLPDGKYAHRCEVNMVDACHDMAVGNNRLYVPTAERRGSGTGVSMTNEIVSFDLTTGKSTGERADAGDDYTLQPLRMDGDRILAYKAAPYDHGGQVVSIDPKTMKQRILLKNPSTESVRDAESSFVSDRAEMLYENGALFIADDLLSKPSSGSQHYVALGFTRE</sequence>
<evidence type="ECO:0000313" key="5">
    <source>
        <dbReference type="Proteomes" id="UP000190539"/>
    </source>
</evidence>
<feature type="domain" description="Pyrrolo-quinoline quinone repeat" evidence="3">
    <location>
        <begin position="273"/>
        <end position="400"/>
    </location>
</feature>